<dbReference type="EMBL" id="SJOL01008837">
    <property type="protein sequence ID" value="TGZ59452.1"/>
    <property type="molecule type" value="Genomic_DNA"/>
</dbReference>
<organism evidence="3 4">
    <name type="scientific">Opisthorchis felineus</name>
    <dbReference type="NCBI Taxonomy" id="147828"/>
    <lineage>
        <taxon>Eukaryota</taxon>
        <taxon>Metazoa</taxon>
        <taxon>Spiralia</taxon>
        <taxon>Lophotrochozoa</taxon>
        <taxon>Platyhelminthes</taxon>
        <taxon>Trematoda</taxon>
        <taxon>Digenea</taxon>
        <taxon>Opisthorchiida</taxon>
        <taxon>Opisthorchiata</taxon>
        <taxon>Opisthorchiidae</taxon>
        <taxon>Opisthorchis</taxon>
    </lineage>
</organism>
<dbReference type="Gene3D" id="3.10.20.90">
    <property type="entry name" value="Phosphatidylinositol 3-kinase Catalytic Subunit, Chain A, domain 1"/>
    <property type="match status" value="1"/>
</dbReference>
<dbReference type="SUPFAM" id="SSF54236">
    <property type="entry name" value="Ubiquitin-like"/>
    <property type="match status" value="1"/>
</dbReference>
<dbReference type="PROSITE" id="PS50033">
    <property type="entry name" value="UBX"/>
    <property type="match status" value="1"/>
</dbReference>
<dbReference type="InterPro" id="IPR036339">
    <property type="entry name" value="PUB-like_dom_sf"/>
</dbReference>
<dbReference type="STRING" id="147828.A0A4S2L895"/>
<evidence type="ECO:0000256" key="1">
    <source>
        <dbReference type="SAM" id="MobiDB-lite"/>
    </source>
</evidence>
<dbReference type="SUPFAM" id="SSF143503">
    <property type="entry name" value="PUG domain-like"/>
    <property type="match status" value="1"/>
</dbReference>
<comment type="caution">
    <text evidence="3">The sequence shown here is derived from an EMBL/GenBank/DDBJ whole genome shotgun (WGS) entry which is preliminary data.</text>
</comment>
<feature type="compositionally biased region" description="Basic and acidic residues" evidence="1">
    <location>
        <begin position="62"/>
        <end position="78"/>
    </location>
</feature>
<dbReference type="PANTHER" id="PTHR23153">
    <property type="entry name" value="UBX-RELATED"/>
    <property type="match status" value="1"/>
</dbReference>
<feature type="domain" description="UBX" evidence="2">
    <location>
        <begin position="364"/>
        <end position="446"/>
    </location>
</feature>
<keyword evidence="4" id="KW-1185">Reference proteome</keyword>
<dbReference type="Proteomes" id="UP000308267">
    <property type="component" value="Unassembled WGS sequence"/>
</dbReference>
<dbReference type="InterPro" id="IPR029071">
    <property type="entry name" value="Ubiquitin-like_domsf"/>
</dbReference>
<reference evidence="3 4" key="1">
    <citation type="journal article" date="2019" name="BMC Genomics">
        <title>New insights from Opisthorchis felineus genome: update on genomics of the epidemiologically important liver flukes.</title>
        <authorList>
            <person name="Ershov N.I."/>
            <person name="Mordvinov V.A."/>
            <person name="Prokhortchouk E.B."/>
            <person name="Pakharukova M.Y."/>
            <person name="Gunbin K.V."/>
            <person name="Ustyantsev K."/>
            <person name="Genaev M.A."/>
            <person name="Blinov A.G."/>
            <person name="Mazur A."/>
            <person name="Boulygina E."/>
            <person name="Tsygankova S."/>
            <person name="Khrameeva E."/>
            <person name="Chekanov N."/>
            <person name="Fan G."/>
            <person name="Xiao A."/>
            <person name="Zhang H."/>
            <person name="Xu X."/>
            <person name="Yang H."/>
            <person name="Solovyev V."/>
            <person name="Lee S.M."/>
            <person name="Liu X."/>
            <person name="Afonnikov D.A."/>
            <person name="Skryabin K.G."/>
        </authorList>
    </citation>
    <scope>NUCLEOTIDE SEQUENCE [LARGE SCALE GENOMIC DNA]</scope>
    <source>
        <strain evidence="3">AK-0245</strain>
        <tissue evidence="3">Whole organism</tissue>
    </source>
</reference>
<evidence type="ECO:0000313" key="3">
    <source>
        <dbReference type="EMBL" id="TGZ59452.1"/>
    </source>
</evidence>
<protein>
    <recommendedName>
        <fullName evidence="2">UBX domain-containing protein</fullName>
    </recommendedName>
</protein>
<dbReference type="InterPro" id="IPR001012">
    <property type="entry name" value="UBX_dom"/>
</dbReference>
<accession>A0A4S2L895</accession>
<dbReference type="EMBL" id="SJOL01008837">
    <property type="protein sequence ID" value="TGZ59453.1"/>
    <property type="molecule type" value="Genomic_DNA"/>
</dbReference>
<gene>
    <name evidence="3" type="ORF">CRM22_009067</name>
</gene>
<dbReference type="PANTHER" id="PTHR23153:SF38">
    <property type="entry name" value="UBX DOMAIN-CONTAINING PROTEIN 6"/>
    <property type="match status" value="1"/>
</dbReference>
<name>A0A4S2L895_OPIFE</name>
<sequence length="473" mass="53273">MSKLLAFFKPKNIERKFSRLGDGHQLGGPSSSESPVESQPYVPPVRAKAEPSEGALKAAEAAMERMNQRQKKPDKSLKNEVQQELEQVQRAEREAEELRERFTQKVVTVEKPMVLSKVLFWCPELFGDSVIGSRDEVDRAINDYLVSESNANLSEAATLMLIRGLESCRPPLMPDVPISEQPTASEWREKRKQNFARILNNLIQTPDNPTFRRLRVGNQLVRDLMAVEGAELFFLACNFSTQSLRPPTSDSASPAEEEPYLVITEEAAREAQHLQRMLELLNTAEPIMPELYRDTKVFRVSGTTPAMLSRDHLPDDFFYQTKEEAKRSLEQQQRIIEESGMLMTKAMRERLRVQEVRLFRYALIRVRLPGNIMIQGTFCASDNLGKLRSWITDCLADPATEYQLWAPPGTISAMRSNVPPTARAELTNNAATLTELGLAPCSVLNLSVSPSSTTLTQLPELLRLDLLSNASTL</sequence>
<proteinExistence type="predicted"/>
<feature type="region of interest" description="Disordered" evidence="1">
    <location>
        <begin position="17"/>
        <end position="81"/>
    </location>
</feature>
<dbReference type="OrthoDB" id="49605at2759"/>
<feature type="compositionally biased region" description="Low complexity" evidence="1">
    <location>
        <begin position="29"/>
        <end position="40"/>
    </location>
</feature>
<dbReference type="Gene3D" id="1.20.58.2190">
    <property type="match status" value="1"/>
</dbReference>
<dbReference type="AlphaFoldDB" id="A0A4S2L895"/>
<dbReference type="GO" id="GO:0005737">
    <property type="term" value="C:cytoplasm"/>
    <property type="evidence" value="ECO:0007669"/>
    <property type="project" value="TreeGrafter"/>
</dbReference>
<evidence type="ECO:0000259" key="2">
    <source>
        <dbReference type="PROSITE" id="PS50033"/>
    </source>
</evidence>
<evidence type="ECO:0000313" key="4">
    <source>
        <dbReference type="Proteomes" id="UP000308267"/>
    </source>
</evidence>